<dbReference type="RefSeq" id="WP_034685572.1">
    <property type="nucleotide sequence ID" value="NZ_CP023049.2"/>
</dbReference>
<dbReference type="AlphaFoldDB" id="A0A086B8I2"/>
<reference evidence="1 2" key="1">
    <citation type="submission" date="2014-07" db="EMBL/GenBank/DDBJ databases">
        <title>Genome of Chryseobacterium piperi CTM.</title>
        <authorList>
            <person name="Pipes S.E."/>
            <person name="Stropko S.J."/>
            <person name="Newman J.D."/>
        </authorList>
    </citation>
    <scope>NUCLEOTIDE SEQUENCE [LARGE SCALE GENOMIC DNA]</scope>
    <source>
        <strain evidence="1 2">CTM</strain>
    </source>
</reference>
<name>A0A086B8I2_9FLAO</name>
<sequence length="138" mass="16661">MKVILLHIIEYLNKRNYIFDKTSIVNNSNIYIEKEIDGKLLSIDLRKDLIKIQFNLIENYFFEDIEEIFTSFFEGKYVIKYYYSKEKIIFSKLKWLKKSSILQQNNIKTKYKLFDCSSVNKIEKDIGIDWMQKDNSIS</sequence>
<keyword evidence="2" id="KW-1185">Reference proteome</keyword>
<evidence type="ECO:0000313" key="1">
    <source>
        <dbReference type="EMBL" id="KFF25246.1"/>
    </source>
</evidence>
<protein>
    <submittedName>
        <fullName evidence="1">Uncharacterized protein</fullName>
    </submittedName>
</protein>
<accession>A0A086B8I2</accession>
<comment type="caution">
    <text evidence="1">The sequence shown here is derived from an EMBL/GenBank/DDBJ whole genome shotgun (WGS) entry which is preliminary data.</text>
</comment>
<dbReference type="Proteomes" id="UP000028709">
    <property type="component" value="Unassembled WGS sequence"/>
</dbReference>
<dbReference type="OrthoDB" id="1269669at2"/>
<dbReference type="STRING" id="558152.IQ37_12625"/>
<proteinExistence type="predicted"/>
<gene>
    <name evidence="1" type="ORF">IQ37_12625</name>
</gene>
<evidence type="ECO:0000313" key="2">
    <source>
        <dbReference type="Proteomes" id="UP000028709"/>
    </source>
</evidence>
<organism evidence="1 2">
    <name type="scientific">Chryseobacterium piperi</name>
    <dbReference type="NCBI Taxonomy" id="558152"/>
    <lineage>
        <taxon>Bacteria</taxon>
        <taxon>Pseudomonadati</taxon>
        <taxon>Bacteroidota</taxon>
        <taxon>Flavobacteriia</taxon>
        <taxon>Flavobacteriales</taxon>
        <taxon>Weeksellaceae</taxon>
        <taxon>Chryseobacterium group</taxon>
        <taxon>Chryseobacterium</taxon>
    </lineage>
</organism>
<dbReference type="KEGG" id="cpip:CJF12_11815"/>
<dbReference type="EMBL" id="JPRJ01000023">
    <property type="protein sequence ID" value="KFF25246.1"/>
    <property type="molecule type" value="Genomic_DNA"/>
</dbReference>